<reference evidence="3 4" key="1">
    <citation type="submission" date="2024-04" db="EMBL/GenBank/DDBJ databases">
        <authorList>
            <person name="Fracassetti M."/>
        </authorList>
    </citation>
    <scope>NUCLEOTIDE SEQUENCE [LARGE SCALE GENOMIC DNA]</scope>
</reference>
<keyword evidence="2" id="KW-1133">Transmembrane helix</keyword>
<dbReference type="Proteomes" id="UP001497516">
    <property type="component" value="Chromosome 8"/>
</dbReference>
<accession>A0AAV2GB79</accession>
<evidence type="ECO:0000256" key="2">
    <source>
        <dbReference type="SAM" id="Phobius"/>
    </source>
</evidence>
<evidence type="ECO:0000313" key="4">
    <source>
        <dbReference type="Proteomes" id="UP001497516"/>
    </source>
</evidence>
<gene>
    <name evidence="3" type="ORF">LTRI10_LOCUS47597</name>
</gene>
<feature type="transmembrane region" description="Helical" evidence="2">
    <location>
        <begin position="6"/>
        <end position="28"/>
    </location>
</feature>
<name>A0AAV2GB79_9ROSI</name>
<evidence type="ECO:0000313" key="3">
    <source>
        <dbReference type="EMBL" id="CAL1407966.1"/>
    </source>
</evidence>
<keyword evidence="4" id="KW-1185">Reference proteome</keyword>
<protein>
    <submittedName>
        <fullName evidence="3">Uncharacterized protein</fullName>
    </submittedName>
</protein>
<keyword evidence="2" id="KW-0472">Membrane</keyword>
<keyword evidence="2" id="KW-0812">Transmembrane</keyword>
<proteinExistence type="predicted"/>
<feature type="compositionally biased region" description="Low complexity" evidence="1">
    <location>
        <begin position="100"/>
        <end position="111"/>
    </location>
</feature>
<dbReference type="EMBL" id="OZ034821">
    <property type="protein sequence ID" value="CAL1407966.1"/>
    <property type="molecule type" value="Genomic_DNA"/>
</dbReference>
<dbReference type="AlphaFoldDB" id="A0AAV2GB79"/>
<evidence type="ECO:0000256" key="1">
    <source>
        <dbReference type="SAM" id="MobiDB-lite"/>
    </source>
</evidence>
<feature type="region of interest" description="Disordered" evidence="1">
    <location>
        <begin position="100"/>
        <end position="121"/>
    </location>
</feature>
<sequence length="135" mass="15187">MRGALSLFAAWSFWLGGWLIRIFASLLLRSLENHKSEGQRSMEGIWTAIPTQGIGKRKRVQLREAGFPSYSSPLSNFSPVKRCMLVRLGGWRFWLPSSDLVGDDSLLSKSDNSTTSSDIPRRDADDLINWVAQQS</sequence>
<organism evidence="3 4">
    <name type="scientific">Linum trigynum</name>
    <dbReference type="NCBI Taxonomy" id="586398"/>
    <lineage>
        <taxon>Eukaryota</taxon>
        <taxon>Viridiplantae</taxon>
        <taxon>Streptophyta</taxon>
        <taxon>Embryophyta</taxon>
        <taxon>Tracheophyta</taxon>
        <taxon>Spermatophyta</taxon>
        <taxon>Magnoliopsida</taxon>
        <taxon>eudicotyledons</taxon>
        <taxon>Gunneridae</taxon>
        <taxon>Pentapetalae</taxon>
        <taxon>rosids</taxon>
        <taxon>fabids</taxon>
        <taxon>Malpighiales</taxon>
        <taxon>Linaceae</taxon>
        <taxon>Linum</taxon>
    </lineage>
</organism>